<evidence type="ECO:0000313" key="2">
    <source>
        <dbReference type="EMBL" id="KAK5902503.1"/>
    </source>
</evidence>
<keyword evidence="3" id="KW-1185">Reference proteome</keyword>
<evidence type="ECO:0000313" key="3">
    <source>
        <dbReference type="Proteomes" id="UP001335648"/>
    </source>
</evidence>
<dbReference type="Proteomes" id="UP001335648">
    <property type="component" value="Unassembled WGS sequence"/>
</dbReference>
<comment type="caution">
    <text evidence="2">The sequence shown here is derived from an EMBL/GenBank/DDBJ whole genome shotgun (WGS) entry which is preliminary data.</text>
</comment>
<gene>
    <name evidence="2" type="ORF">CesoFtcFv8_007747</name>
</gene>
<organism evidence="2 3">
    <name type="scientific">Champsocephalus esox</name>
    <name type="common">pike icefish</name>
    <dbReference type="NCBI Taxonomy" id="159716"/>
    <lineage>
        <taxon>Eukaryota</taxon>
        <taxon>Metazoa</taxon>
        <taxon>Chordata</taxon>
        <taxon>Craniata</taxon>
        <taxon>Vertebrata</taxon>
        <taxon>Euteleostomi</taxon>
        <taxon>Actinopterygii</taxon>
        <taxon>Neopterygii</taxon>
        <taxon>Teleostei</taxon>
        <taxon>Neoteleostei</taxon>
        <taxon>Acanthomorphata</taxon>
        <taxon>Eupercaria</taxon>
        <taxon>Perciformes</taxon>
        <taxon>Notothenioidei</taxon>
        <taxon>Channichthyidae</taxon>
        <taxon>Champsocephalus</taxon>
    </lineage>
</organism>
<proteinExistence type="predicted"/>
<accession>A0AAN8CJE5</accession>
<dbReference type="EMBL" id="JAULUE010002051">
    <property type="protein sequence ID" value="KAK5902503.1"/>
    <property type="molecule type" value="Genomic_DNA"/>
</dbReference>
<sequence length="67" mass="7103">MHENFSTKHNAGPLGSNLSTHVHHPLLPVLSLPQDPLPSHSTDTGPMVPQHVCCSPLLSLSHPDGPS</sequence>
<protein>
    <submittedName>
        <fullName evidence="2">Uncharacterized protein</fullName>
    </submittedName>
</protein>
<evidence type="ECO:0000256" key="1">
    <source>
        <dbReference type="SAM" id="MobiDB-lite"/>
    </source>
</evidence>
<feature type="region of interest" description="Disordered" evidence="1">
    <location>
        <begin position="1"/>
        <end position="48"/>
    </location>
</feature>
<dbReference type="AlphaFoldDB" id="A0AAN8CJE5"/>
<name>A0AAN8CJE5_9TELE</name>
<reference evidence="2 3" key="1">
    <citation type="journal article" date="2023" name="Mol. Biol. Evol.">
        <title>Genomics of Secondarily Temperate Adaptation in the Only Non-Antarctic Icefish.</title>
        <authorList>
            <person name="Rivera-Colon A.G."/>
            <person name="Rayamajhi N."/>
            <person name="Minhas B.F."/>
            <person name="Madrigal G."/>
            <person name="Bilyk K.T."/>
            <person name="Yoon V."/>
            <person name="Hune M."/>
            <person name="Gregory S."/>
            <person name="Cheng C.H.C."/>
            <person name="Catchen J.M."/>
        </authorList>
    </citation>
    <scope>NUCLEOTIDE SEQUENCE [LARGE SCALE GENOMIC DNA]</scope>
    <source>
        <strain evidence="2">JC2023a</strain>
    </source>
</reference>